<accession>A0ABN3A8F3</accession>
<feature type="compositionally biased region" description="Pro residues" evidence="1">
    <location>
        <begin position="506"/>
        <end position="524"/>
    </location>
</feature>
<dbReference type="EMBL" id="BAAANT010000049">
    <property type="protein sequence ID" value="GAA2156008.1"/>
    <property type="molecule type" value="Genomic_DNA"/>
</dbReference>
<feature type="compositionally biased region" description="Acidic residues" evidence="1">
    <location>
        <begin position="104"/>
        <end position="122"/>
    </location>
</feature>
<reference evidence="2 3" key="1">
    <citation type="journal article" date="2019" name="Int. J. Syst. Evol. Microbiol.">
        <title>The Global Catalogue of Microorganisms (GCM) 10K type strain sequencing project: providing services to taxonomists for standard genome sequencing and annotation.</title>
        <authorList>
            <consortium name="The Broad Institute Genomics Platform"/>
            <consortium name="The Broad Institute Genome Sequencing Center for Infectious Disease"/>
            <person name="Wu L."/>
            <person name="Ma J."/>
        </authorList>
    </citation>
    <scope>NUCLEOTIDE SEQUENCE [LARGE SCALE GENOMIC DNA]</scope>
    <source>
        <strain evidence="2 3">JCM 14560</strain>
    </source>
</reference>
<name>A0ABN3A8F3_9ACTN</name>
<dbReference type="RefSeq" id="WP_344468810.1">
    <property type="nucleotide sequence ID" value="NZ_BAAANT010000049.1"/>
</dbReference>
<evidence type="ECO:0008006" key="4">
    <source>
        <dbReference type="Google" id="ProtNLM"/>
    </source>
</evidence>
<evidence type="ECO:0000313" key="3">
    <source>
        <dbReference type="Proteomes" id="UP001422759"/>
    </source>
</evidence>
<dbReference type="Proteomes" id="UP001422759">
    <property type="component" value="Unassembled WGS sequence"/>
</dbReference>
<keyword evidence="3" id="KW-1185">Reference proteome</keyword>
<feature type="compositionally biased region" description="Low complexity" evidence="1">
    <location>
        <begin position="123"/>
        <end position="140"/>
    </location>
</feature>
<proteinExistence type="predicted"/>
<feature type="region of interest" description="Disordered" evidence="1">
    <location>
        <begin position="104"/>
        <end position="140"/>
    </location>
</feature>
<sequence>MTDSGTSPAADWPAVRPEVVAEVVSALSPRLRKRLDGAAAKLADRPAERTGDDWRVQVDEEAELVLHAPGGVVRTSADVRCGCLLAPACLHRAAAVSVARLAEAEAEAEAEPEPEPEAEPEVEPAAPAAQPPEASGACETAPLTPAETEAAERLRRSAAEALAAGVSGAGAVTQAELLRTAHQARLLGLHRPAALAVAVVTRLRAARAAAPDHRLADLATAFRELLDVTTALLTTAAPGTELRGTPRQPYREAGGLRLYGLFAEPVVTATHAGVLAWVVDADGGLATVADITQHTGPAEAAGLARAAAARPVRLGDAALSHRELTRSGLVVQGATRTATGRLGAGSRVRAVRAAGADWHQPPVAGLWEEPPAAQVERALTAERTPYELRPAGSDLLFLDVAVLGAGQLPGSPVPHLLADCAGLTVALLPAHDDPRLGHGSDLALLASVPGLRLRVIGRLERAAHPGIRLLAAGPAPGEGQPALRLAADRQGRISLGLEHLQRADLPPEPAHRPPLTPGPRAPRPPVHLLTRRLEQVVTTGRPALAADLGSGAAEAGQLRTAGLATAARLLAALRSTAAGQERDVFGRLRTDDHLPFALTWLAAATYQEELAAALCTTAWHGQD</sequence>
<gene>
    <name evidence="2" type="ORF">GCM10009760_56520</name>
</gene>
<feature type="region of interest" description="Disordered" evidence="1">
    <location>
        <begin position="502"/>
        <end position="524"/>
    </location>
</feature>
<evidence type="ECO:0000313" key="2">
    <source>
        <dbReference type="EMBL" id="GAA2156008.1"/>
    </source>
</evidence>
<protein>
    <recommendedName>
        <fullName evidence="4">SWIM-type domain-containing protein</fullName>
    </recommendedName>
</protein>
<organism evidence="2 3">
    <name type="scientific">Kitasatospora kazusensis</name>
    <dbReference type="NCBI Taxonomy" id="407974"/>
    <lineage>
        <taxon>Bacteria</taxon>
        <taxon>Bacillati</taxon>
        <taxon>Actinomycetota</taxon>
        <taxon>Actinomycetes</taxon>
        <taxon>Kitasatosporales</taxon>
        <taxon>Streptomycetaceae</taxon>
        <taxon>Kitasatospora</taxon>
    </lineage>
</organism>
<evidence type="ECO:0000256" key="1">
    <source>
        <dbReference type="SAM" id="MobiDB-lite"/>
    </source>
</evidence>
<comment type="caution">
    <text evidence="2">The sequence shown here is derived from an EMBL/GenBank/DDBJ whole genome shotgun (WGS) entry which is preliminary data.</text>
</comment>